<accession>A0A176W706</accession>
<keyword evidence="4" id="KW-1185">Reference proteome</keyword>
<dbReference type="InterPro" id="IPR000719">
    <property type="entry name" value="Prot_kinase_dom"/>
</dbReference>
<dbReference type="Proteomes" id="UP000077202">
    <property type="component" value="Unassembled WGS sequence"/>
</dbReference>
<dbReference type="SMART" id="SM00220">
    <property type="entry name" value="S_TKc"/>
    <property type="match status" value="1"/>
</dbReference>
<sequence>MPTNVEFTLESEPEMDSPDDYAAPATTSPSSGEITPKSELEYRRRFLEFIDGFTTMIRPTMWSQRAMMYKPDPPPPPAVCRAEEPEEDHLNFAKQLEQVLRIEKLQSIKKLKVNKDYWARKDTSIQSLYYQPKKDMKPKIRDIFATCKPYIPLLLPDDAHEPECNLSCDTWNRDINPPFLSRLENVKILIGHHTFAQLFYVNHSELLGKDPYGSKVFQCKRIKPGLPQVSLDARRQFTRRKDYKHLMPTQFAVKIVDKLDPRSEKFRLYTEVTCLTKLLEHQHIVRAEEVLESETEIYIVTELCCGPRGALTLDEYFPVATDESAQWIFQQLVDAVLHMHKRGVVHNCLTPQNVMFMDDYDEGMDGTLATCRWRTDFFSRVKIIDFNKAVYDPQLSSGYKEFFQPTDYFTMEELAASRADPQNDIKALGRILLAILVGRMPVLNKYYPYRARIEHPEYQYRTKFNPLMVDLYERIFLAIQGEPDYPPTMEAIRNHPWVDAAFALRSRRLKDRPPVSTDYMNCETYLDKFCFPGCRSTMEWESLLTVHVHRSRHGGFHFYG</sequence>
<dbReference type="GO" id="GO:0005737">
    <property type="term" value="C:cytoplasm"/>
    <property type="evidence" value="ECO:0007669"/>
    <property type="project" value="TreeGrafter"/>
</dbReference>
<dbReference type="GO" id="GO:0005524">
    <property type="term" value="F:ATP binding"/>
    <property type="evidence" value="ECO:0007669"/>
    <property type="project" value="InterPro"/>
</dbReference>
<dbReference type="PROSITE" id="PS50011">
    <property type="entry name" value="PROTEIN_KINASE_DOM"/>
    <property type="match status" value="1"/>
</dbReference>
<name>A0A176W706_MARPO</name>
<feature type="region of interest" description="Disordered" evidence="1">
    <location>
        <begin position="1"/>
        <end position="37"/>
    </location>
</feature>
<evidence type="ECO:0000256" key="1">
    <source>
        <dbReference type="SAM" id="MobiDB-lite"/>
    </source>
</evidence>
<dbReference type="InterPro" id="IPR011009">
    <property type="entry name" value="Kinase-like_dom_sf"/>
</dbReference>
<dbReference type="EMBL" id="LVLJ01001764">
    <property type="protein sequence ID" value="OAE28165.1"/>
    <property type="molecule type" value="Genomic_DNA"/>
</dbReference>
<dbReference type="PANTHER" id="PTHR44167">
    <property type="entry name" value="OVARIAN-SPECIFIC SERINE/THREONINE-PROTEIN KINASE LOK-RELATED"/>
    <property type="match status" value="1"/>
</dbReference>
<dbReference type="AlphaFoldDB" id="A0A176W706"/>
<evidence type="ECO:0000259" key="2">
    <source>
        <dbReference type="PROSITE" id="PS50011"/>
    </source>
</evidence>
<dbReference type="Pfam" id="PF00069">
    <property type="entry name" value="Pkinase"/>
    <property type="match status" value="1"/>
</dbReference>
<protein>
    <recommendedName>
        <fullName evidence="2">Protein kinase domain-containing protein</fullName>
    </recommendedName>
</protein>
<dbReference type="SUPFAM" id="SSF56112">
    <property type="entry name" value="Protein kinase-like (PK-like)"/>
    <property type="match status" value="1"/>
</dbReference>
<proteinExistence type="predicted"/>
<dbReference type="GO" id="GO:0004674">
    <property type="term" value="F:protein serine/threonine kinase activity"/>
    <property type="evidence" value="ECO:0007669"/>
    <property type="project" value="TreeGrafter"/>
</dbReference>
<evidence type="ECO:0000313" key="4">
    <source>
        <dbReference type="Proteomes" id="UP000077202"/>
    </source>
</evidence>
<feature type="compositionally biased region" description="Acidic residues" evidence="1">
    <location>
        <begin position="9"/>
        <end position="19"/>
    </location>
</feature>
<dbReference type="Gene3D" id="1.10.510.10">
    <property type="entry name" value="Transferase(Phosphotransferase) domain 1"/>
    <property type="match status" value="1"/>
</dbReference>
<organism evidence="3 4">
    <name type="scientific">Marchantia polymorpha subsp. ruderalis</name>
    <dbReference type="NCBI Taxonomy" id="1480154"/>
    <lineage>
        <taxon>Eukaryota</taxon>
        <taxon>Viridiplantae</taxon>
        <taxon>Streptophyta</taxon>
        <taxon>Embryophyta</taxon>
        <taxon>Marchantiophyta</taxon>
        <taxon>Marchantiopsida</taxon>
        <taxon>Marchantiidae</taxon>
        <taxon>Marchantiales</taxon>
        <taxon>Marchantiaceae</taxon>
        <taxon>Marchantia</taxon>
    </lineage>
</organism>
<evidence type="ECO:0000313" key="3">
    <source>
        <dbReference type="EMBL" id="OAE28165.1"/>
    </source>
</evidence>
<dbReference type="GO" id="GO:0044773">
    <property type="term" value="P:mitotic DNA damage checkpoint signaling"/>
    <property type="evidence" value="ECO:0007669"/>
    <property type="project" value="TreeGrafter"/>
</dbReference>
<dbReference type="GO" id="GO:0005634">
    <property type="term" value="C:nucleus"/>
    <property type="evidence" value="ECO:0007669"/>
    <property type="project" value="TreeGrafter"/>
</dbReference>
<gene>
    <name evidence="3" type="ORF">AXG93_2515s1020</name>
</gene>
<feature type="domain" description="Protein kinase" evidence="2">
    <location>
        <begin position="201"/>
        <end position="498"/>
    </location>
</feature>
<comment type="caution">
    <text evidence="3">The sequence shown here is derived from an EMBL/GenBank/DDBJ whole genome shotgun (WGS) entry which is preliminary data.</text>
</comment>
<reference evidence="3" key="1">
    <citation type="submission" date="2016-03" db="EMBL/GenBank/DDBJ databases">
        <title>Mechanisms controlling the formation of the plant cell surface in tip-growing cells are functionally conserved among land plants.</title>
        <authorList>
            <person name="Honkanen S."/>
            <person name="Jones V.A."/>
            <person name="Morieri G."/>
            <person name="Champion C."/>
            <person name="Hetherington A.J."/>
            <person name="Kelly S."/>
            <person name="Saint-Marcoux D."/>
            <person name="Proust H."/>
            <person name="Prescott H."/>
            <person name="Dolan L."/>
        </authorList>
    </citation>
    <scope>NUCLEOTIDE SEQUENCE [LARGE SCALE GENOMIC DNA]</scope>
    <source>
        <tissue evidence="3">Whole gametophyte</tissue>
    </source>
</reference>
<dbReference type="PANTHER" id="PTHR44167:SF18">
    <property type="entry name" value="PROTEIN KINASE DOMAIN-CONTAINING PROTEIN"/>
    <property type="match status" value="1"/>
</dbReference>